<keyword evidence="8" id="KW-1185">Reference proteome</keyword>
<feature type="compositionally biased region" description="Basic and acidic residues" evidence="5">
    <location>
        <begin position="417"/>
        <end position="433"/>
    </location>
</feature>
<organism evidence="7 8">
    <name type="scientific">Vigna mungo</name>
    <name type="common">Black gram</name>
    <name type="synonym">Phaseolus mungo</name>
    <dbReference type="NCBI Taxonomy" id="3915"/>
    <lineage>
        <taxon>Eukaryota</taxon>
        <taxon>Viridiplantae</taxon>
        <taxon>Streptophyta</taxon>
        <taxon>Embryophyta</taxon>
        <taxon>Tracheophyta</taxon>
        <taxon>Spermatophyta</taxon>
        <taxon>Magnoliopsida</taxon>
        <taxon>eudicotyledons</taxon>
        <taxon>Gunneridae</taxon>
        <taxon>Pentapetalae</taxon>
        <taxon>rosids</taxon>
        <taxon>fabids</taxon>
        <taxon>Fabales</taxon>
        <taxon>Fabaceae</taxon>
        <taxon>Papilionoideae</taxon>
        <taxon>50 kb inversion clade</taxon>
        <taxon>NPAAA clade</taxon>
        <taxon>indigoferoid/millettioid clade</taxon>
        <taxon>Phaseoleae</taxon>
        <taxon>Vigna</taxon>
    </lineage>
</organism>
<feature type="compositionally biased region" description="Low complexity" evidence="5">
    <location>
        <begin position="476"/>
        <end position="487"/>
    </location>
</feature>
<dbReference type="GO" id="GO:0008270">
    <property type="term" value="F:zinc ion binding"/>
    <property type="evidence" value="ECO:0007669"/>
    <property type="project" value="UniProtKB-KW"/>
</dbReference>
<sequence>MIEAEEVFLFFLSTPLPLLRRHRHYNRNLFLLSSHSLRLSASPSSFSLSSSPLPLKLRASQFSSAYSSPSPEYSSFLSHISSAGYLSSLPDEAFTAAAQHLSYSFLRDATACLAFARDRPNLLRLLSTRHIAAVVEHGSPFLFRDADDSVRKMKSFLSNGDANVLDTDRANTVDLMKFLLSYASDPYVPSEGNNLNERNLLESSVRNLFDELFKLSYSAPGSNSFDSVQSQMAGRFGYTKPPAQKIEMKRGDWICSRAECEAIIIVNFVSSNTVHHSVKPKRQLAGGEWECPQCDFYNYGGNMSCLRCDCKRPGQISLGAINTMSNMEYENGNNLNTSDIDARLAANEEKAQRWFSKVSQLDSSADINSVIADEDFPEIMPLRKGVNRFVVSPRKTPLERRLANTQYKRNLSGTEDFNAREPIKPHDSLDDMLGHSAGLPQYGNNNIVSEQNAGGDRQPSFASYSNTSHFKNVQGSYSSTFSPSPLSADEHGPKSENLLSDESKNVGLDHDIVYASLGNSSQLSKNSTNITEDKNKEQAEKSEKWLRKIAELNDFPDVTSAITNEDFPEIMPMRKGENRFVVSKKKDRSLTTPAYKRQVAMEQASKTNFVPFVPFPPDYFAKKDKPQADGTDSMDRSNDGTSSISEVAEKASEISDDTKAQPEQSPKSSEQSSNNNDIGSMSWSETSGNSRQSFNQDYVPNLTGSSSPVTASDNQIGKAEWTGKSLEGFAVKEPDPLDMSEEAKAERWFRRVAQIKDISELSQIPDEDFPSIMPMRKGVNRFVVSKRKTPLERRLTSQQYRRNLPTVSSDPSKNENEGS</sequence>
<dbReference type="Proteomes" id="UP001374535">
    <property type="component" value="Chromosome 11"/>
</dbReference>
<keyword evidence="2 4" id="KW-0863">Zinc-finger</keyword>
<proteinExistence type="predicted"/>
<dbReference type="PANTHER" id="PTHR23111:SF30">
    <property type="entry name" value="ZINC FINGER PROTEIN VAR3, CHLOROPLASTIC"/>
    <property type="match status" value="1"/>
</dbReference>
<evidence type="ECO:0000259" key="6">
    <source>
        <dbReference type="PROSITE" id="PS50199"/>
    </source>
</evidence>
<name>A0AAQ3RDI7_VIGMU</name>
<keyword evidence="1" id="KW-0479">Metal-binding</keyword>
<feature type="compositionally biased region" description="Polar residues" evidence="5">
    <location>
        <begin position="796"/>
        <end position="811"/>
    </location>
</feature>
<dbReference type="PANTHER" id="PTHR23111">
    <property type="entry name" value="ZINC FINGER PROTEIN"/>
    <property type="match status" value="1"/>
</dbReference>
<feature type="region of interest" description="Disordered" evidence="5">
    <location>
        <begin position="790"/>
        <end position="819"/>
    </location>
</feature>
<feature type="compositionally biased region" description="Polar residues" evidence="5">
    <location>
        <begin position="442"/>
        <end position="452"/>
    </location>
</feature>
<feature type="compositionally biased region" description="Polar residues" evidence="5">
    <location>
        <begin position="460"/>
        <end position="475"/>
    </location>
</feature>
<feature type="compositionally biased region" description="Basic and acidic residues" evidence="5">
    <location>
        <begin position="621"/>
        <end position="638"/>
    </location>
</feature>
<feature type="compositionally biased region" description="Polar residues" evidence="5">
    <location>
        <begin position="677"/>
        <end position="715"/>
    </location>
</feature>
<dbReference type="InterPro" id="IPR001876">
    <property type="entry name" value="Znf_RanBP2"/>
</dbReference>
<dbReference type="PROSITE" id="PS01358">
    <property type="entry name" value="ZF_RANBP2_1"/>
    <property type="match status" value="1"/>
</dbReference>
<protein>
    <recommendedName>
        <fullName evidence="6">RanBP2-type domain-containing protein</fullName>
    </recommendedName>
</protein>
<evidence type="ECO:0000313" key="7">
    <source>
        <dbReference type="EMBL" id="WVY90176.1"/>
    </source>
</evidence>
<feature type="region of interest" description="Disordered" evidence="5">
    <location>
        <begin position="621"/>
        <end position="727"/>
    </location>
</feature>
<evidence type="ECO:0000256" key="3">
    <source>
        <dbReference type="ARBA" id="ARBA00022833"/>
    </source>
</evidence>
<keyword evidence="3" id="KW-0862">Zinc</keyword>
<evidence type="ECO:0000256" key="1">
    <source>
        <dbReference type="ARBA" id="ARBA00022723"/>
    </source>
</evidence>
<feature type="compositionally biased region" description="Basic and acidic residues" evidence="5">
    <location>
        <begin position="647"/>
        <end position="660"/>
    </location>
</feature>
<dbReference type="AlphaFoldDB" id="A0AAQ3RDI7"/>
<evidence type="ECO:0000313" key="8">
    <source>
        <dbReference type="Proteomes" id="UP001374535"/>
    </source>
</evidence>
<dbReference type="Gene3D" id="4.10.1060.10">
    <property type="entry name" value="Zinc finger, RanBP2-type"/>
    <property type="match status" value="1"/>
</dbReference>
<evidence type="ECO:0000256" key="4">
    <source>
        <dbReference type="PROSITE-ProRule" id="PRU00322"/>
    </source>
</evidence>
<dbReference type="GO" id="GO:0005737">
    <property type="term" value="C:cytoplasm"/>
    <property type="evidence" value="ECO:0007669"/>
    <property type="project" value="TreeGrafter"/>
</dbReference>
<feature type="compositionally biased region" description="Low complexity" evidence="5">
    <location>
        <begin position="661"/>
        <end position="676"/>
    </location>
</feature>
<evidence type="ECO:0000256" key="5">
    <source>
        <dbReference type="SAM" id="MobiDB-lite"/>
    </source>
</evidence>
<evidence type="ECO:0000256" key="2">
    <source>
        <dbReference type="ARBA" id="ARBA00022771"/>
    </source>
</evidence>
<accession>A0AAQ3RDI7</accession>
<reference evidence="7 8" key="1">
    <citation type="journal article" date="2023" name="Life. Sci Alliance">
        <title>Evolutionary insights into 3D genome organization and epigenetic landscape of Vigna mungo.</title>
        <authorList>
            <person name="Junaid A."/>
            <person name="Singh B."/>
            <person name="Bhatia S."/>
        </authorList>
    </citation>
    <scope>NUCLEOTIDE SEQUENCE [LARGE SCALE GENOMIC DNA]</scope>
    <source>
        <strain evidence="7">Urdbean</strain>
    </source>
</reference>
<feature type="compositionally biased region" description="Polar residues" evidence="5">
    <location>
        <begin position="403"/>
        <end position="415"/>
    </location>
</feature>
<dbReference type="PROSITE" id="PS50199">
    <property type="entry name" value="ZF_RANBP2_2"/>
    <property type="match status" value="1"/>
</dbReference>
<dbReference type="EMBL" id="CP144690">
    <property type="protein sequence ID" value="WVY90176.1"/>
    <property type="molecule type" value="Genomic_DNA"/>
</dbReference>
<feature type="region of interest" description="Disordered" evidence="5">
    <location>
        <begin position="400"/>
        <end position="501"/>
    </location>
</feature>
<gene>
    <name evidence="7" type="ORF">V8G54_035690</name>
</gene>
<dbReference type="GO" id="GO:0003729">
    <property type="term" value="F:mRNA binding"/>
    <property type="evidence" value="ECO:0007669"/>
    <property type="project" value="TreeGrafter"/>
</dbReference>
<feature type="domain" description="RanBP2-type" evidence="6">
    <location>
        <begin position="285"/>
        <end position="314"/>
    </location>
</feature>